<dbReference type="NCBIfam" id="NF038032">
    <property type="entry name" value="CehA_McbA_metalo"/>
    <property type="match status" value="1"/>
</dbReference>
<proteinExistence type="predicted"/>
<protein>
    <submittedName>
        <fullName evidence="2">Uncharacterized protein</fullName>
    </submittedName>
</protein>
<dbReference type="RefSeq" id="WP_203668870.1">
    <property type="nucleotide sequence ID" value="NZ_BONO01000016.1"/>
</dbReference>
<feature type="region of interest" description="Disordered" evidence="1">
    <location>
        <begin position="154"/>
        <end position="173"/>
    </location>
</feature>
<reference evidence="2" key="1">
    <citation type="submission" date="2021-01" db="EMBL/GenBank/DDBJ databases">
        <title>Whole genome shotgun sequence of Cellulomonas pakistanensis NBRC 110800.</title>
        <authorList>
            <person name="Komaki H."/>
            <person name="Tamura T."/>
        </authorList>
    </citation>
    <scope>NUCLEOTIDE SEQUENCE</scope>
    <source>
        <strain evidence="2">NBRC 110800</strain>
    </source>
</reference>
<accession>A0A919PC44</accession>
<organism evidence="2 3">
    <name type="scientific">Cellulomonas pakistanensis</name>
    <dbReference type="NCBI Taxonomy" id="992287"/>
    <lineage>
        <taxon>Bacteria</taxon>
        <taxon>Bacillati</taxon>
        <taxon>Actinomycetota</taxon>
        <taxon>Actinomycetes</taxon>
        <taxon>Micrococcales</taxon>
        <taxon>Cellulomonadaceae</taxon>
        <taxon>Cellulomonas</taxon>
    </lineage>
</organism>
<evidence type="ECO:0000313" key="3">
    <source>
        <dbReference type="Proteomes" id="UP000642125"/>
    </source>
</evidence>
<keyword evidence="3" id="KW-1185">Reference proteome</keyword>
<dbReference type="Proteomes" id="UP000642125">
    <property type="component" value="Unassembled WGS sequence"/>
</dbReference>
<sequence>MPTLTIETGAPARVTVRGPGGTWHAPEDAVQDLTASDRPGVLGMDRDPSDGSVIEPGYPAHFLADGTAEVPVPRGACTVVVERGPEHRRVERVVDVGAGPARVAAVPERWADLAGAGWWSGDLHVHRPLADAAALLRAEDLHLGAFVTRWNDQPTAADEPAAGGGTGAPAGGAPRAALTVDGDRHAVAPVTEDERGGGAVLLHGAAVPDLPGTGADDWWSPPSRALVDAARAVGAFVEAEKLTWWDAPVLMATGAPDAVGVLTNHLVPGGVLANEAWGRPRDRAAHPGRAGAFRYQLGLWYRFLGLGLRLPASAGSASGVLPAPPGWNRVHVQAPGPLTVEGFYAGLRAGRSVVTNGPLLTVTVGDAGPGGTVPAARHRVRAEARTPDGAARVEVVVDGRVAARSDGPALDATLDLRGAGWVAARAWQPDPRTIRLAHTSPVHVDGPGPDPAEHRAFFARWVADLAVMARAEPGRFPSAARRDEVLDLYDRAARFYR</sequence>
<dbReference type="AlphaFoldDB" id="A0A919PC44"/>
<evidence type="ECO:0000313" key="2">
    <source>
        <dbReference type="EMBL" id="GIG36845.1"/>
    </source>
</evidence>
<dbReference type="EMBL" id="BONO01000016">
    <property type="protein sequence ID" value="GIG36845.1"/>
    <property type="molecule type" value="Genomic_DNA"/>
</dbReference>
<comment type="caution">
    <text evidence="2">The sequence shown here is derived from an EMBL/GenBank/DDBJ whole genome shotgun (WGS) entry which is preliminary data.</text>
</comment>
<gene>
    <name evidence="2" type="ORF">Cpa01nite_22260</name>
</gene>
<evidence type="ECO:0000256" key="1">
    <source>
        <dbReference type="SAM" id="MobiDB-lite"/>
    </source>
</evidence>
<name>A0A919PC44_9CELL</name>